<name>A0ABR5AU25_BACBA</name>
<dbReference type="Gene3D" id="3.40.50.300">
    <property type="entry name" value="P-loop containing nucleotide triphosphate hydrolases"/>
    <property type="match status" value="1"/>
</dbReference>
<dbReference type="InterPro" id="IPR051396">
    <property type="entry name" value="Bact_Antivir_Def_Nuclease"/>
</dbReference>
<protein>
    <submittedName>
        <fullName evidence="3">ATP-dependent endonuclease, OLD family</fullName>
    </submittedName>
</protein>
<keyword evidence="3" id="KW-0540">Nuclease</keyword>
<keyword evidence="3" id="KW-0378">Hydrolase</keyword>
<dbReference type="GO" id="GO:0004519">
    <property type="term" value="F:endonuclease activity"/>
    <property type="evidence" value="ECO:0007669"/>
    <property type="project" value="UniProtKB-KW"/>
</dbReference>
<sequence length="509" mass="58187">MNEELEIKKVFKATSAKPKPVIYIVCNHPTVEPYSELLSKKRTELKQIAKQLNIPTEKYNATSNTSLRRAIWENSENLVCQLQELLVDKEDSKKIYESLEKFLPIYSLFQSDRASKDNDKEVTDPMSLAIEQALKELVPEIETIKENVRNKAVETANRTLEKLKEMDKDLADSLNPDFKSEPKFDSLFKLSIKSDDGISINKRGSGVRRLILLNFFRAEVERKLNDSTSQNVIYAFEEPETSQHPKHQEMLINSFLQLAYNTNSQVILTTHTPALAGLLPLESLRFVTKQYGEKIIKSNDESVYEEIADTLGLLVENINIQTKAILLLEGQGDVVFIRHLCDVLKDGGAIPETLQENGFAFIPTGGCGNLKSWRTLRLAEQFGVPWCVLQDSDHPTPEAQKNIATVESLKAQGIKAYLTRKREPENYLHSSCFDIPLIIDDYIDAKKEVNKHNKKVAANKVLEVYWPKMTFENIREVETYTDEYGEIRFEFTEMILDFLSLVKPSPIYN</sequence>
<evidence type="ECO:0000259" key="2">
    <source>
        <dbReference type="Pfam" id="PF20469"/>
    </source>
</evidence>
<dbReference type="EMBL" id="JXLP01000010">
    <property type="protein sequence ID" value="KIL78245.1"/>
    <property type="molecule type" value="Genomic_DNA"/>
</dbReference>
<dbReference type="PANTHER" id="PTHR43581">
    <property type="entry name" value="ATP/GTP PHOSPHATASE"/>
    <property type="match status" value="1"/>
</dbReference>
<dbReference type="PANTHER" id="PTHR43581:SF4">
    <property type="entry name" value="ATP_GTP PHOSPHATASE"/>
    <property type="match status" value="1"/>
</dbReference>
<dbReference type="InterPro" id="IPR034139">
    <property type="entry name" value="TOPRIM_OLD"/>
</dbReference>
<proteinExistence type="predicted"/>
<feature type="domain" description="Endonuclease GajA/Old nuclease/RecF-like AAA" evidence="1">
    <location>
        <begin position="3"/>
        <end position="276"/>
    </location>
</feature>
<dbReference type="InterPro" id="IPR041685">
    <property type="entry name" value="AAA_GajA/Old/RecF-like"/>
</dbReference>
<gene>
    <name evidence="3" type="ORF">SD77_0846</name>
</gene>
<evidence type="ECO:0000313" key="3">
    <source>
        <dbReference type="EMBL" id="KIL78245.1"/>
    </source>
</evidence>
<dbReference type="Proteomes" id="UP000031982">
    <property type="component" value="Unassembled WGS sequence"/>
</dbReference>
<dbReference type="Pfam" id="PF13175">
    <property type="entry name" value="AAA_15"/>
    <property type="match status" value="1"/>
</dbReference>
<organism evidence="3 4">
    <name type="scientific">Bacillus badius</name>
    <dbReference type="NCBI Taxonomy" id="1455"/>
    <lineage>
        <taxon>Bacteria</taxon>
        <taxon>Bacillati</taxon>
        <taxon>Bacillota</taxon>
        <taxon>Bacilli</taxon>
        <taxon>Bacillales</taxon>
        <taxon>Bacillaceae</taxon>
        <taxon>Pseudobacillus</taxon>
    </lineage>
</organism>
<keyword evidence="3" id="KW-0255">Endonuclease</keyword>
<keyword evidence="4" id="KW-1185">Reference proteome</keyword>
<comment type="caution">
    <text evidence="3">The sequence shown here is derived from an EMBL/GenBank/DDBJ whole genome shotgun (WGS) entry which is preliminary data.</text>
</comment>
<dbReference type="InterPro" id="IPR027417">
    <property type="entry name" value="P-loop_NTPase"/>
</dbReference>
<evidence type="ECO:0000259" key="1">
    <source>
        <dbReference type="Pfam" id="PF13175"/>
    </source>
</evidence>
<reference evidence="3 4" key="1">
    <citation type="submission" date="2015-01" db="EMBL/GenBank/DDBJ databases">
        <title>Genome Assembly of Bacillus badius MTCC 1458.</title>
        <authorList>
            <person name="Verma A."/>
            <person name="Khatri I."/>
            <person name="Mual P."/>
            <person name="Subramanian S."/>
            <person name="Krishnamurthi S."/>
        </authorList>
    </citation>
    <scope>NUCLEOTIDE SEQUENCE [LARGE SCALE GENOMIC DNA]</scope>
    <source>
        <strain evidence="3 4">MTCC 1458</strain>
    </source>
</reference>
<dbReference type="SUPFAM" id="SSF52540">
    <property type="entry name" value="P-loop containing nucleoside triphosphate hydrolases"/>
    <property type="match status" value="1"/>
</dbReference>
<dbReference type="Pfam" id="PF20469">
    <property type="entry name" value="OLD-like_TOPRIM"/>
    <property type="match status" value="1"/>
</dbReference>
<accession>A0ABR5AU25</accession>
<evidence type="ECO:0000313" key="4">
    <source>
        <dbReference type="Proteomes" id="UP000031982"/>
    </source>
</evidence>
<feature type="domain" description="OLD protein-like TOPRIM" evidence="2">
    <location>
        <begin position="323"/>
        <end position="393"/>
    </location>
</feature>